<keyword evidence="2" id="KW-1185">Reference proteome</keyword>
<evidence type="ECO:0000313" key="1">
    <source>
        <dbReference type="EMBL" id="KAL3786960.1"/>
    </source>
</evidence>
<name>A0ABD3PKR9_9STRA</name>
<dbReference type="AlphaFoldDB" id="A0ABD3PKR9"/>
<dbReference type="Proteomes" id="UP001530400">
    <property type="component" value="Unassembled WGS sequence"/>
</dbReference>
<evidence type="ECO:0000313" key="2">
    <source>
        <dbReference type="Proteomes" id="UP001530400"/>
    </source>
</evidence>
<gene>
    <name evidence="1" type="ORF">ACHAWO_005099</name>
</gene>
<comment type="caution">
    <text evidence="1">The sequence shown here is derived from an EMBL/GenBank/DDBJ whole genome shotgun (WGS) entry which is preliminary data.</text>
</comment>
<accession>A0ABD3PKR9</accession>
<proteinExistence type="predicted"/>
<dbReference type="EMBL" id="JALLPJ020000629">
    <property type="protein sequence ID" value="KAL3786960.1"/>
    <property type="molecule type" value="Genomic_DNA"/>
</dbReference>
<protein>
    <submittedName>
        <fullName evidence="1">Uncharacterized protein</fullName>
    </submittedName>
</protein>
<reference evidence="1 2" key="1">
    <citation type="submission" date="2024-10" db="EMBL/GenBank/DDBJ databases">
        <title>Updated reference genomes for cyclostephanoid diatoms.</title>
        <authorList>
            <person name="Roberts W.R."/>
            <person name="Alverson A.J."/>
        </authorList>
    </citation>
    <scope>NUCLEOTIDE SEQUENCE [LARGE SCALE GENOMIC DNA]</scope>
    <source>
        <strain evidence="1 2">AJA010-31</strain>
    </source>
</reference>
<organism evidence="1 2">
    <name type="scientific">Cyclotella atomus</name>
    <dbReference type="NCBI Taxonomy" id="382360"/>
    <lineage>
        <taxon>Eukaryota</taxon>
        <taxon>Sar</taxon>
        <taxon>Stramenopiles</taxon>
        <taxon>Ochrophyta</taxon>
        <taxon>Bacillariophyta</taxon>
        <taxon>Coscinodiscophyceae</taxon>
        <taxon>Thalassiosirophycidae</taxon>
        <taxon>Stephanodiscales</taxon>
        <taxon>Stephanodiscaceae</taxon>
        <taxon>Cyclotella</taxon>
    </lineage>
</organism>
<sequence length="488" mass="55583">MGKKNLKRSDKSFKAIKNGTDKEMKAFLKWLEDQIWEDTLPPEVGLAIITMVFFWLETSRVEIFLGCCRSLELFAPVYCSKIQDLYDAGQFELARTWVITFHIASHLEKNLQYRGQTPEECQLANIVGWITTQTCFLANQTREQLMVSHDPLGNAYYYARSSRSHYALCWEVRDIQIFVGAETDLVNETSRKRVSINASIQLRTLVMIFTGGPISDYYVLVIGGKVSSEKFMGQKILSDEFHIRISDLTFGLICICRKSCRKSPNANDIRSKPISTRELLQKEKMEPNFSAVCEVKNPSDIPSKLKNRQFSSKKKSSRVNVNYSTNDDRLEHSNRLSLIFEEAADIFKECRQHLNDLAIKKSAPKQKSPINVQTHVDESEVVHHNTFCESKAGKTYFPVLIGHDEYLYKSSKASKLSQVSPCSLDLYGCTRDEALFKLSSSLPNWLDAAMKEHPYTLPVNIITGGGSQIVADAVEHWIRASRNVANRF</sequence>